<dbReference type="InterPro" id="IPR023631">
    <property type="entry name" value="Amidase_dom"/>
</dbReference>
<dbReference type="NCBIfam" id="TIGR02713">
    <property type="entry name" value="allophanate_hyd"/>
    <property type="match status" value="1"/>
</dbReference>
<dbReference type="Pfam" id="PF01425">
    <property type="entry name" value="Amidase"/>
    <property type="match status" value="1"/>
</dbReference>
<evidence type="ECO:0000259" key="2">
    <source>
        <dbReference type="Pfam" id="PF21986"/>
    </source>
</evidence>
<evidence type="ECO:0000313" key="4">
    <source>
        <dbReference type="Proteomes" id="UP000247591"/>
    </source>
</evidence>
<keyword evidence="3" id="KW-0378">Hydrolase</keyword>
<dbReference type="InterPro" id="IPR000120">
    <property type="entry name" value="Amidase"/>
</dbReference>
<sequence>MTRIADIYDRIDAADRPEVFITLREKADVEQDYAASVAAGGALAGVVLAVKDNVDVAGLPTTAACPGFEYLPGRDAAAVAALRSAGAVVIGKTNLDQFATGLVGTRSPYGAVRDSRRPGHISGGSSSGSAVAVALGFADIAIGTDTAGSGRVPAGLQGIVGIKPTLGVVSTAGVVPACASYDCVTVLARDLDLANRAMGAMAQSDGWSTAVRFAAPDSPVVAVPTQLPGLDARWQDAFEAAIEQAESAGVRVKRIDISDFLAAAKLLYEGALVAERYEAVGEFISAATETAALDPTVAAIIGAADRFSAVELLADRRRVERLRVRALAALGDADGLLVPTAPMHPTLDQVTADPIGVNATMGTYTNFCNLFDFCAVAVPAGVVAETDGGRAQFGVTVICRDHDDAVALDIAGRIGTLSAAQGPSWPELAGATTAEVFVVGAHLRGQPLMHQLTDRGARWTGEAATAAAYRLVALDTEPAKPGLVRDTAAGTSIRGELWTLSPAALGEFLTALPTPMTLGAVELEDGRWTVGFACDHEAVATAEPLSVTHWLER</sequence>
<dbReference type="Gene3D" id="3.90.1300.10">
    <property type="entry name" value="Amidase signature (AS) domain"/>
    <property type="match status" value="1"/>
</dbReference>
<dbReference type="PANTHER" id="PTHR11895:SF169">
    <property type="entry name" value="GLUTAMYL-TRNA(GLN) AMIDOTRANSFERASE"/>
    <property type="match status" value="1"/>
</dbReference>
<dbReference type="OrthoDB" id="182039at2"/>
<name>A0A318RPI2_WILLI</name>
<dbReference type="SUPFAM" id="SSF75304">
    <property type="entry name" value="Amidase signature (AS) enzymes"/>
    <property type="match status" value="1"/>
</dbReference>
<dbReference type="AlphaFoldDB" id="A0A318RPI2"/>
<dbReference type="Gene3D" id="3.10.490.10">
    <property type="entry name" value="Gamma-glutamyl cyclotransferase-like"/>
    <property type="match status" value="1"/>
</dbReference>
<feature type="domain" description="Allophanate hydrolase C-terminal" evidence="2">
    <location>
        <begin position="435"/>
        <end position="545"/>
    </location>
</feature>
<dbReference type="Pfam" id="PF21986">
    <property type="entry name" value="AH_C"/>
    <property type="match status" value="1"/>
</dbReference>
<comment type="caution">
    <text evidence="3">The sequence shown here is derived from an EMBL/GenBank/DDBJ whole genome shotgun (WGS) entry which is preliminary data.</text>
</comment>
<protein>
    <submittedName>
        <fullName evidence="3">Allophanate hydrolase</fullName>
    </submittedName>
</protein>
<dbReference type="RefSeq" id="WP_110469439.1">
    <property type="nucleotide sequence ID" value="NZ_QJSP01000005.1"/>
</dbReference>
<dbReference type="InterPro" id="IPR036928">
    <property type="entry name" value="AS_sf"/>
</dbReference>
<gene>
    <name evidence="3" type="ORF">DFR67_105223</name>
</gene>
<organism evidence="3 4">
    <name type="scientific">Williamsia limnetica</name>
    <dbReference type="NCBI Taxonomy" id="882452"/>
    <lineage>
        <taxon>Bacteria</taxon>
        <taxon>Bacillati</taxon>
        <taxon>Actinomycetota</taxon>
        <taxon>Actinomycetes</taxon>
        <taxon>Mycobacteriales</taxon>
        <taxon>Nocardiaceae</taxon>
        <taxon>Williamsia</taxon>
    </lineage>
</organism>
<proteinExistence type="predicted"/>
<dbReference type="InterPro" id="IPR053844">
    <property type="entry name" value="AH_C"/>
</dbReference>
<evidence type="ECO:0000259" key="1">
    <source>
        <dbReference type="Pfam" id="PF01425"/>
    </source>
</evidence>
<dbReference type="Gene3D" id="1.20.58.1700">
    <property type="match status" value="1"/>
</dbReference>
<dbReference type="InterPro" id="IPR014085">
    <property type="entry name" value="Allophanate_hydrolase"/>
</dbReference>
<evidence type="ECO:0000313" key="3">
    <source>
        <dbReference type="EMBL" id="PYE18078.1"/>
    </source>
</evidence>
<accession>A0A318RPI2</accession>
<dbReference type="GO" id="GO:0016787">
    <property type="term" value="F:hydrolase activity"/>
    <property type="evidence" value="ECO:0007669"/>
    <property type="project" value="UniProtKB-KW"/>
</dbReference>
<keyword evidence="4" id="KW-1185">Reference proteome</keyword>
<dbReference type="PANTHER" id="PTHR11895">
    <property type="entry name" value="TRANSAMIDASE"/>
    <property type="match status" value="1"/>
</dbReference>
<dbReference type="NCBIfam" id="NF006043">
    <property type="entry name" value="PRK08186.1"/>
    <property type="match status" value="1"/>
</dbReference>
<reference evidence="3 4" key="1">
    <citation type="submission" date="2018-06" db="EMBL/GenBank/DDBJ databases">
        <title>Genomic Encyclopedia of Type Strains, Phase IV (KMG-IV): sequencing the most valuable type-strain genomes for metagenomic binning, comparative biology and taxonomic classification.</title>
        <authorList>
            <person name="Goeker M."/>
        </authorList>
    </citation>
    <scope>NUCLEOTIDE SEQUENCE [LARGE SCALE GENOMIC DNA]</scope>
    <source>
        <strain evidence="3 4">DSM 45521</strain>
    </source>
</reference>
<feature type="domain" description="Amidase" evidence="1">
    <location>
        <begin position="25"/>
        <end position="402"/>
    </location>
</feature>
<dbReference type="EMBL" id="QJSP01000005">
    <property type="protein sequence ID" value="PYE18078.1"/>
    <property type="molecule type" value="Genomic_DNA"/>
</dbReference>
<dbReference type="Proteomes" id="UP000247591">
    <property type="component" value="Unassembled WGS sequence"/>
</dbReference>